<dbReference type="RefSeq" id="WP_128209267.1">
    <property type="nucleotide sequence ID" value="NZ_JBHRSO010000063.1"/>
</dbReference>
<comment type="subcellular location">
    <subcellularLocation>
        <location evidence="1">Membrane</location>
        <topology evidence="1">Multi-pass membrane protein</topology>
    </subcellularLocation>
</comment>
<reference evidence="6 7" key="1">
    <citation type="submission" date="2019-01" db="EMBL/GenBank/DDBJ databases">
        <title>Sinorhodobacter populi sp. nov. isolated from the symptomatic bark tissue of Populus euramericana canker.</title>
        <authorList>
            <person name="Xu G."/>
        </authorList>
    </citation>
    <scope>NUCLEOTIDE SEQUENCE [LARGE SCALE GENOMIC DNA]</scope>
    <source>
        <strain evidence="6 7">SK2B-1</strain>
    </source>
</reference>
<dbReference type="InterPro" id="IPR032808">
    <property type="entry name" value="DoxX"/>
</dbReference>
<comment type="caution">
    <text evidence="6">The sequence shown here is derived from an EMBL/GenBank/DDBJ whole genome shotgun (WGS) entry which is preliminary data.</text>
</comment>
<evidence type="ECO:0000256" key="1">
    <source>
        <dbReference type="ARBA" id="ARBA00004141"/>
    </source>
</evidence>
<dbReference type="EMBL" id="SAUZ01000015">
    <property type="protein sequence ID" value="RWR19511.1"/>
    <property type="molecule type" value="Genomic_DNA"/>
</dbReference>
<sequence length="117" mass="12781">MRNLPWTSILAWLLAAFFVVGGIGNIFVSTEIAADYRRWGYPDWFHYLTGALELAAAALIAYRPTRLWGAGLATAVMVAAALTVLWHGEFAHAIPPLVVLAVALTVGFLTRRDRQAA</sequence>
<proteinExistence type="predicted"/>
<feature type="transmembrane region" description="Helical" evidence="5">
    <location>
        <begin position="44"/>
        <end position="62"/>
    </location>
</feature>
<gene>
    <name evidence="6" type="ORF">D2T30_13395</name>
</gene>
<dbReference type="GO" id="GO:0016020">
    <property type="term" value="C:membrane"/>
    <property type="evidence" value="ECO:0007669"/>
    <property type="project" value="UniProtKB-SubCell"/>
</dbReference>
<evidence type="ECO:0000313" key="7">
    <source>
        <dbReference type="Proteomes" id="UP000284476"/>
    </source>
</evidence>
<accession>A0A443JGD0</accession>
<evidence type="ECO:0000256" key="3">
    <source>
        <dbReference type="ARBA" id="ARBA00022989"/>
    </source>
</evidence>
<name>A0A443JGD0_9RHOB</name>
<evidence type="ECO:0000256" key="5">
    <source>
        <dbReference type="SAM" id="Phobius"/>
    </source>
</evidence>
<evidence type="ECO:0000256" key="4">
    <source>
        <dbReference type="ARBA" id="ARBA00023136"/>
    </source>
</evidence>
<feature type="transmembrane region" description="Helical" evidence="5">
    <location>
        <begin position="93"/>
        <end position="110"/>
    </location>
</feature>
<keyword evidence="4 5" id="KW-0472">Membrane</keyword>
<dbReference type="AlphaFoldDB" id="A0A443JGD0"/>
<keyword evidence="2 5" id="KW-0812">Transmembrane</keyword>
<keyword evidence="3 5" id="KW-1133">Transmembrane helix</keyword>
<dbReference type="Pfam" id="PF13564">
    <property type="entry name" value="DoxX_2"/>
    <property type="match status" value="1"/>
</dbReference>
<protein>
    <submittedName>
        <fullName evidence="6">DoxX family protein</fullName>
    </submittedName>
</protein>
<organism evidence="6 7">
    <name type="scientific">Paenirhodobacter populi</name>
    <dbReference type="NCBI Taxonomy" id="2306993"/>
    <lineage>
        <taxon>Bacteria</taxon>
        <taxon>Pseudomonadati</taxon>
        <taxon>Pseudomonadota</taxon>
        <taxon>Alphaproteobacteria</taxon>
        <taxon>Rhodobacterales</taxon>
        <taxon>Rhodobacter group</taxon>
        <taxon>Paenirhodobacter</taxon>
    </lineage>
</organism>
<dbReference type="Proteomes" id="UP000284476">
    <property type="component" value="Unassembled WGS sequence"/>
</dbReference>
<evidence type="ECO:0000313" key="6">
    <source>
        <dbReference type="EMBL" id="RWR19511.1"/>
    </source>
</evidence>
<evidence type="ECO:0000256" key="2">
    <source>
        <dbReference type="ARBA" id="ARBA00022692"/>
    </source>
</evidence>
<feature type="transmembrane region" description="Helical" evidence="5">
    <location>
        <begin position="67"/>
        <end position="87"/>
    </location>
</feature>